<reference evidence="11" key="1">
    <citation type="submission" date="2022-11" db="EMBL/GenBank/DDBJ databases">
        <title>Larsenimonas rhizosphaerae sp. nov., isolated from a tidal mudflat.</title>
        <authorList>
            <person name="Lee S.D."/>
            <person name="Kim I.S."/>
        </authorList>
    </citation>
    <scope>NUCLEOTIDE SEQUENCE</scope>
    <source>
        <strain evidence="11">GH2-1</strain>
    </source>
</reference>
<evidence type="ECO:0000256" key="1">
    <source>
        <dbReference type="ARBA" id="ARBA00004651"/>
    </source>
</evidence>
<evidence type="ECO:0000256" key="9">
    <source>
        <dbReference type="SAM" id="SignalP"/>
    </source>
</evidence>
<dbReference type="GO" id="GO:0031460">
    <property type="term" value="P:glycine betaine transport"/>
    <property type="evidence" value="ECO:0007669"/>
    <property type="project" value="TreeGrafter"/>
</dbReference>
<evidence type="ECO:0000256" key="3">
    <source>
        <dbReference type="ARBA" id="ARBA00022692"/>
    </source>
</evidence>
<keyword evidence="9" id="KW-0732">Signal</keyword>
<accession>A0AA41ZE26</accession>
<sequence length="497" mass="53613">MMRWILLLAGLVLGGQALAADITVGSKADREGHMLGELFAQTLEHAGFTVDRRFGLGQTIVSWQALKGGEIDVYPEYTGTMAQALFDMPGADIETLRREAERRGVRILKPLGFNNTYALTMKASEARAMGLETISDLATAPSLKLGLSHEFIEREDGWKGLSRAYNLPQVPVGIEHGIAYQAIVDNRIDMTDAYSTDGDLDRLDLMLLKDDRHYFPEYLAVPFVRATLPDKAVDALDQLAGSITDQRMQAMNAAVSADGAGFGQVAHDFLVKQGILEAGSEVAVSTPWSRLGHDLVRHLELTLSALLLAALVGLPLSLAVYRLPKLSRTVLYVAGLLQTIPSIALLALMIPLFGIGVFPAIVALFLYSLLPIVRAAITALLTVDPLLTRVARGMGLTRREQLRHVILPLAAPNLLTGLKTAAVINIGTATLAAFIGAGGLGDPIVTGLSLNNYELVLYGAIPAAMLAIVTELIFEMLERWLIPAHMRGQVATPDNRA</sequence>
<evidence type="ECO:0000256" key="2">
    <source>
        <dbReference type="ARBA" id="ARBA00022448"/>
    </source>
</evidence>
<dbReference type="Proteomes" id="UP001165678">
    <property type="component" value="Unassembled WGS sequence"/>
</dbReference>
<evidence type="ECO:0000259" key="10">
    <source>
        <dbReference type="PROSITE" id="PS50928"/>
    </source>
</evidence>
<dbReference type="InterPro" id="IPR000515">
    <property type="entry name" value="MetI-like"/>
</dbReference>
<dbReference type="InterPro" id="IPR007210">
    <property type="entry name" value="ABC_Gly_betaine_transp_sub-bd"/>
</dbReference>
<dbReference type="PANTHER" id="PTHR30177:SF4">
    <property type="entry name" value="OSMOPROTECTANT IMPORT PERMEASE PROTEIN OSMW"/>
    <property type="match status" value="1"/>
</dbReference>
<keyword evidence="4 8" id="KW-1133">Transmembrane helix</keyword>
<dbReference type="InterPro" id="IPR035906">
    <property type="entry name" value="MetI-like_sf"/>
</dbReference>
<keyword evidence="3 8" id="KW-0812">Transmembrane</keyword>
<evidence type="ECO:0000313" key="11">
    <source>
        <dbReference type="EMBL" id="MCX2523584.1"/>
    </source>
</evidence>
<dbReference type="CDD" id="cd06261">
    <property type="entry name" value="TM_PBP2"/>
    <property type="match status" value="1"/>
</dbReference>
<dbReference type="Pfam" id="PF04069">
    <property type="entry name" value="OpuAC"/>
    <property type="match status" value="1"/>
</dbReference>
<feature type="transmembrane region" description="Helical" evidence="8">
    <location>
        <begin position="360"/>
        <end position="383"/>
    </location>
</feature>
<dbReference type="GO" id="GO:0022857">
    <property type="term" value="F:transmembrane transporter activity"/>
    <property type="evidence" value="ECO:0007669"/>
    <property type="project" value="InterPro"/>
</dbReference>
<dbReference type="RefSeq" id="WP_250937277.1">
    <property type="nucleotide sequence ID" value="NZ_JAMLJK010000001.1"/>
</dbReference>
<dbReference type="GO" id="GO:0043190">
    <property type="term" value="C:ATP-binding cassette (ABC) transporter complex"/>
    <property type="evidence" value="ECO:0007669"/>
    <property type="project" value="InterPro"/>
</dbReference>
<dbReference type="FunFam" id="1.10.3720.10:FF:000001">
    <property type="entry name" value="Glycine betaine ABC transporter, permease"/>
    <property type="match status" value="1"/>
</dbReference>
<gene>
    <name evidence="11" type="ORF">OQ287_04965</name>
</gene>
<comment type="caution">
    <text evidence="11">The sequence shown here is derived from an EMBL/GenBank/DDBJ whole genome shotgun (WGS) entry which is preliminary data.</text>
</comment>
<feature type="transmembrane region" description="Helical" evidence="8">
    <location>
        <begin position="404"/>
        <end position="435"/>
    </location>
</feature>
<feature type="transmembrane region" description="Helical" evidence="8">
    <location>
        <begin position="301"/>
        <end position="323"/>
    </location>
</feature>
<evidence type="ECO:0000313" key="12">
    <source>
        <dbReference type="Proteomes" id="UP001165678"/>
    </source>
</evidence>
<keyword evidence="12" id="KW-1185">Reference proteome</keyword>
<dbReference type="Gene3D" id="3.40.190.10">
    <property type="entry name" value="Periplasmic binding protein-like II"/>
    <property type="match status" value="1"/>
</dbReference>
<feature type="chain" id="PRO_5041445370" evidence="9">
    <location>
        <begin position="20"/>
        <end position="497"/>
    </location>
</feature>
<organism evidence="11 12">
    <name type="scientific">Larsenimonas rhizosphaerae</name>
    <dbReference type="NCBI Taxonomy" id="2944682"/>
    <lineage>
        <taxon>Bacteria</taxon>
        <taxon>Pseudomonadati</taxon>
        <taxon>Pseudomonadota</taxon>
        <taxon>Gammaproteobacteria</taxon>
        <taxon>Oceanospirillales</taxon>
        <taxon>Halomonadaceae</taxon>
        <taxon>Larsenimonas</taxon>
    </lineage>
</organism>
<comment type="similarity">
    <text evidence="6">In the C-terminal section; belongs to the OsmX family.</text>
</comment>
<name>A0AA41ZE26_9GAMM</name>
<keyword evidence="2 8" id="KW-0813">Transport</keyword>
<comment type="subcellular location">
    <subcellularLocation>
        <location evidence="1 8">Cell membrane</location>
        <topology evidence="1 8">Multi-pass membrane protein</topology>
    </subcellularLocation>
</comment>
<feature type="signal peptide" evidence="9">
    <location>
        <begin position="1"/>
        <end position="19"/>
    </location>
</feature>
<feature type="transmembrane region" description="Helical" evidence="8">
    <location>
        <begin position="455"/>
        <end position="477"/>
    </location>
</feature>
<evidence type="ECO:0000256" key="5">
    <source>
        <dbReference type="ARBA" id="ARBA00023136"/>
    </source>
</evidence>
<protein>
    <submittedName>
        <fullName evidence="11">ABC transporter permease subunit</fullName>
    </submittedName>
</protein>
<evidence type="ECO:0000256" key="8">
    <source>
        <dbReference type="RuleBase" id="RU363032"/>
    </source>
</evidence>
<evidence type="ECO:0000256" key="6">
    <source>
        <dbReference type="ARBA" id="ARBA00035642"/>
    </source>
</evidence>
<dbReference type="Pfam" id="PF00528">
    <property type="entry name" value="BPD_transp_1"/>
    <property type="match status" value="1"/>
</dbReference>
<proteinExistence type="inferred from homology"/>
<dbReference type="PROSITE" id="PS50928">
    <property type="entry name" value="ABC_TM1"/>
    <property type="match status" value="1"/>
</dbReference>
<dbReference type="SUPFAM" id="SSF161098">
    <property type="entry name" value="MetI-like"/>
    <property type="match status" value="1"/>
</dbReference>
<feature type="domain" description="ABC transmembrane type-1" evidence="10">
    <location>
        <begin position="295"/>
        <end position="474"/>
    </location>
</feature>
<dbReference type="AlphaFoldDB" id="A0AA41ZE26"/>
<dbReference type="SUPFAM" id="SSF53850">
    <property type="entry name" value="Periplasmic binding protein-like II"/>
    <property type="match status" value="1"/>
</dbReference>
<dbReference type="EMBL" id="JAPIVE010000001">
    <property type="protein sequence ID" value="MCX2523584.1"/>
    <property type="molecule type" value="Genomic_DNA"/>
</dbReference>
<keyword evidence="5 8" id="KW-0472">Membrane</keyword>
<dbReference type="PANTHER" id="PTHR30177">
    <property type="entry name" value="GLYCINE BETAINE/L-PROLINE TRANSPORT SYSTEM PERMEASE PROTEIN PROW"/>
    <property type="match status" value="1"/>
</dbReference>
<evidence type="ECO:0000256" key="4">
    <source>
        <dbReference type="ARBA" id="ARBA00022989"/>
    </source>
</evidence>
<comment type="similarity">
    <text evidence="8">Belongs to the binding-protein-dependent transport system permease family.</text>
</comment>
<dbReference type="Gene3D" id="3.40.190.120">
    <property type="entry name" value="Osmoprotection protein (prox), domain 2"/>
    <property type="match status" value="1"/>
</dbReference>
<dbReference type="Gene3D" id="1.10.3720.10">
    <property type="entry name" value="MetI-like"/>
    <property type="match status" value="1"/>
</dbReference>
<feature type="transmembrane region" description="Helical" evidence="8">
    <location>
        <begin position="330"/>
        <end position="354"/>
    </location>
</feature>
<comment type="similarity">
    <text evidence="7">In the N-terminal section; belongs to the binding-protein-dependent transport system permease family.</text>
</comment>
<evidence type="ECO:0000256" key="7">
    <source>
        <dbReference type="ARBA" id="ARBA00035652"/>
    </source>
</evidence>
<dbReference type="InterPro" id="IPR051204">
    <property type="entry name" value="ABC_transp_perm/SBD"/>
</dbReference>